<sequence>MHSTGKKIVGYTVVAFLVSIVLGPFLVPVPELEDTKPVAELAGDSGRFLNVRGFNVYYERQGSGPTTIVLLHGFGASVFSWREVVEPLSSRYSVVAYDRPAFGLTERPLDWDDWNPYGSEEQIDLLLEMLDQMSLSQVVLIGNSAGGTVAARFAVRASERVKALILVSPAVYTAEGMTIWLRPLLRTPQMRHLGPRLVRGIASSGRTLMNMSWHDPSRITTEIVEGYRRPLTAENWDVGLWFFTSSSRPRNQLSTELAALDRPILIVTGDDDRVVPTKDSVRLAREINAPLRVIEACGHLPQEECPDQFLRVVDEFLSTI</sequence>
<dbReference type="AlphaFoldDB" id="A0A381SFS2"/>
<dbReference type="EMBL" id="UINC01002993">
    <property type="protein sequence ID" value="SVA02324.1"/>
    <property type="molecule type" value="Genomic_DNA"/>
</dbReference>
<evidence type="ECO:0000259" key="2">
    <source>
        <dbReference type="Pfam" id="PF00561"/>
    </source>
</evidence>
<dbReference type="PANTHER" id="PTHR43689:SF8">
    <property type="entry name" value="ALPHA_BETA-HYDROLASES SUPERFAMILY PROTEIN"/>
    <property type="match status" value="1"/>
</dbReference>
<gene>
    <name evidence="3" type="ORF">METZ01_LOCUS55178</name>
</gene>
<organism evidence="3">
    <name type="scientific">marine metagenome</name>
    <dbReference type="NCBI Taxonomy" id="408172"/>
    <lineage>
        <taxon>unclassified sequences</taxon>
        <taxon>metagenomes</taxon>
        <taxon>ecological metagenomes</taxon>
    </lineage>
</organism>
<proteinExistence type="predicted"/>
<evidence type="ECO:0000256" key="1">
    <source>
        <dbReference type="SAM" id="Phobius"/>
    </source>
</evidence>
<name>A0A381SFS2_9ZZZZ</name>
<keyword evidence="1" id="KW-1133">Transmembrane helix</keyword>
<feature type="transmembrane region" description="Helical" evidence="1">
    <location>
        <begin position="9"/>
        <end position="27"/>
    </location>
</feature>
<dbReference type="InterPro" id="IPR000639">
    <property type="entry name" value="Epox_hydrolase-like"/>
</dbReference>
<keyword evidence="1" id="KW-0472">Membrane</keyword>
<feature type="domain" description="AB hydrolase-1" evidence="2">
    <location>
        <begin position="67"/>
        <end position="304"/>
    </location>
</feature>
<evidence type="ECO:0000313" key="3">
    <source>
        <dbReference type="EMBL" id="SVA02324.1"/>
    </source>
</evidence>
<dbReference type="PRINTS" id="PR00111">
    <property type="entry name" value="ABHYDROLASE"/>
</dbReference>
<dbReference type="GO" id="GO:0003824">
    <property type="term" value="F:catalytic activity"/>
    <property type="evidence" value="ECO:0007669"/>
    <property type="project" value="InterPro"/>
</dbReference>
<dbReference type="Pfam" id="PF00561">
    <property type="entry name" value="Abhydrolase_1"/>
    <property type="match status" value="1"/>
</dbReference>
<protein>
    <recommendedName>
        <fullName evidence="2">AB hydrolase-1 domain-containing protein</fullName>
    </recommendedName>
</protein>
<dbReference type="Gene3D" id="3.40.50.1820">
    <property type="entry name" value="alpha/beta hydrolase"/>
    <property type="match status" value="1"/>
</dbReference>
<reference evidence="3" key="1">
    <citation type="submission" date="2018-05" db="EMBL/GenBank/DDBJ databases">
        <authorList>
            <person name="Lanie J.A."/>
            <person name="Ng W.-L."/>
            <person name="Kazmierczak K.M."/>
            <person name="Andrzejewski T.M."/>
            <person name="Davidsen T.M."/>
            <person name="Wayne K.J."/>
            <person name="Tettelin H."/>
            <person name="Glass J.I."/>
            <person name="Rusch D."/>
            <person name="Podicherti R."/>
            <person name="Tsui H.-C.T."/>
            <person name="Winkler M.E."/>
        </authorList>
    </citation>
    <scope>NUCLEOTIDE SEQUENCE</scope>
</reference>
<dbReference type="SUPFAM" id="SSF53474">
    <property type="entry name" value="alpha/beta-Hydrolases"/>
    <property type="match status" value="1"/>
</dbReference>
<dbReference type="PRINTS" id="PR00412">
    <property type="entry name" value="EPOXHYDRLASE"/>
</dbReference>
<dbReference type="InterPro" id="IPR000073">
    <property type="entry name" value="AB_hydrolase_1"/>
</dbReference>
<dbReference type="PANTHER" id="PTHR43689">
    <property type="entry name" value="HYDROLASE"/>
    <property type="match status" value="1"/>
</dbReference>
<accession>A0A381SFS2</accession>
<dbReference type="InterPro" id="IPR029058">
    <property type="entry name" value="AB_hydrolase_fold"/>
</dbReference>
<keyword evidence="1" id="KW-0812">Transmembrane</keyword>